<dbReference type="GO" id="GO:0004347">
    <property type="term" value="F:glucose-6-phosphate isomerase activity"/>
    <property type="evidence" value="ECO:0007669"/>
    <property type="project" value="UniProtKB-EC"/>
</dbReference>
<reference evidence="8 9" key="1">
    <citation type="submission" date="2020-08" db="EMBL/GenBank/DDBJ databases">
        <title>Genomic Encyclopedia of Type Strains, Phase IV (KMG-IV): sequencing the most valuable type-strain genomes for metagenomic binning, comparative biology and taxonomic classification.</title>
        <authorList>
            <person name="Goeker M."/>
        </authorList>
    </citation>
    <scope>NUCLEOTIDE SEQUENCE [LARGE SCALE GENOMIC DNA]</scope>
    <source>
        <strain evidence="8 9">DSM 26963</strain>
    </source>
</reference>
<dbReference type="Pfam" id="PF06560">
    <property type="entry name" value="GPI"/>
    <property type="match status" value="1"/>
</dbReference>
<proteinExistence type="inferred from homology"/>
<dbReference type="AlphaFoldDB" id="A0A7W8D2M1"/>
<evidence type="ECO:0000256" key="3">
    <source>
        <dbReference type="ARBA" id="ARBA00011952"/>
    </source>
</evidence>
<dbReference type="EMBL" id="JACHHD010000006">
    <property type="protein sequence ID" value="MBB5184803.1"/>
    <property type="molecule type" value="Genomic_DNA"/>
</dbReference>
<organism evidence="8 9">
    <name type="scientific">Faecalicoccus acidiformans</name>
    <dbReference type="NCBI Taxonomy" id="915173"/>
    <lineage>
        <taxon>Bacteria</taxon>
        <taxon>Bacillati</taxon>
        <taxon>Bacillota</taxon>
        <taxon>Erysipelotrichia</taxon>
        <taxon>Erysipelotrichales</taxon>
        <taxon>Erysipelotrichaceae</taxon>
        <taxon>Faecalicoccus</taxon>
    </lineage>
</organism>
<evidence type="ECO:0000256" key="4">
    <source>
        <dbReference type="ARBA" id="ARBA00022432"/>
    </source>
</evidence>
<dbReference type="SUPFAM" id="SSF51182">
    <property type="entry name" value="RmlC-like cupins"/>
    <property type="match status" value="1"/>
</dbReference>
<evidence type="ECO:0000256" key="2">
    <source>
        <dbReference type="ARBA" id="ARBA00006542"/>
    </source>
</evidence>
<dbReference type="GO" id="GO:0006096">
    <property type="term" value="P:glycolytic process"/>
    <property type="evidence" value="ECO:0007669"/>
    <property type="project" value="UniProtKB-UniPathway"/>
</dbReference>
<evidence type="ECO:0000256" key="5">
    <source>
        <dbReference type="ARBA" id="ARBA00023152"/>
    </source>
</evidence>
<keyword evidence="4" id="KW-0312">Gluconeogenesis</keyword>
<comment type="pathway">
    <text evidence="1">Carbohydrate degradation; glycolysis; D-glyceraldehyde 3-phosphate and glycerone phosphate from D-glucose: step 2/4.</text>
</comment>
<evidence type="ECO:0000256" key="1">
    <source>
        <dbReference type="ARBA" id="ARBA00004926"/>
    </source>
</evidence>
<comment type="similarity">
    <text evidence="2">Belongs to the archaeal-type GPI family.</text>
</comment>
<accession>A0A7W8D2M1</accession>
<dbReference type="InterPro" id="IPR014710">
    <property type="entry name" value="RmlC-like_jellyroll"/>
</dbReference>
<dbReference type="RefSeq" id="WP_183375110.1">
    <property type="nucleotide sequence ID" value="NZ_JACHHD010000006.1"/>
</dbReference>
<name>A0A7W8D2M1_9FIRM</name>
<evidence type="ECO:0000259" key="7">
    <source>
        <dbReference type="Pfam" id="PF06560"/>
    </source>
</evidence>
<keyword evidence="8" id="KW-0413">Isomerase</keyword>
<dbReference type="InterPro" id="IPR010551">
    <property type="entry name" value="G6P_isomerase_prok"/>
</dbReference>
<dbReference type="Gene3D" id="2.60.120.10">
    <property type="entry name" value="Jelly Rolls"/>
    <property type="match status" value="1"/>
</dbReference>
<dbReference type="EC" id="5.3.1.9" evidence="3"/>
<comment type="catalytic activity">
    <reaction evidence="6">
        <text>alpha-D-glucose 6-phosphate = beta-D-fructose 6-phosphate</text>
        <dbReference type="Rhea" id="RHEA:11816"/>
        <dbReference type="ChEBI" id="CHEBI:57634"/>
        <dbReference type="ChEBI" id="CHEBI:58225"/>
        <dbReference type="EC" id="5.3.1.9"/>
    </reaction>
</comment>
<dbReference type="GO" id="GO:0006094">
    <property type="term" value="P:gluconeogenesis"/>
    <property type="evidence" value="ECO:0007669"/>
    <property type="project" value="UniProtKB-KW"/>
</dbReference>
<dbReference type="Proteomes" id="UP000521313">
    <property type="component" value="Unassembled WGS sequence"/>
</dbReference>
<evidence type="ECO:0000256" key="6">
    <source>
        <dbReference type="ARBA" id="ARBA00029321"/>
    </source>
</evidence>
<protein>
    <recommendedName>
        <fullName evidence="3">glucose-6-phosphate isomerase</fullName>
        <ecNumber evidence="3">5.3.1.9</ecNumber>
    </recommendedName>
</protein>
<comment type="caution">
    <text evidence="8">The sequence shown here is derived from an EMBL/GenBank/DDBJ whole genome shotgun (WGS) entry which is preliminary data.</text>
</comment>
<evidence type="ECO:0000313" key="8">
    <source>
        <dbReference type="EMBL" id="MBB5184803.1"/>
    </source>
</evidence>
<dbReference type="GO" id="GO:0005737">
    <property type="term" value="C:cytoplasm"/>
    <property type="evidence" value="ECO:0007669"/>
    <property type="project" value="InterPro"/>
</dbReference>
<keyword evidence="5" id="KW-0324">Glycolysis</keyword>
<sequence length="184" mass="20915">MEIRESKWIENFKENWISGNEIKTSQKLYKDARMFYESIDESLDPQTVMYTVYSCEQGEIKTGNLNWGLSVLEPVTVKGECNVTRGHFHEDLDCDEIYVCAQGEGFLLLMDADGKCTAEIMKPGSIHHIDGHQAHRLVNTGDTQLAVMCCWPSTAGHDYGRVEALPFSVRAFKCDNKIIWKEGE</sequence>
<evidence type="ECO:0000313" key="9">
    <source>
        <dbReference type="Proteomes" id="UP000521313"/>
    </source>
</evidence>
<dbReference type="UniPathway" id="UPA00109">
    <property type="reaction ID" value="UER00181"/>
</dbReference>
<dbReference type="CDD" id="cd02218">
    <property type="entry name" value="cupin_PGI"/>
    <property type="match status" value="1"/>
</dbReference>
<dbReference type="InterPro" id="IPR011051">
    <property type="entry name" value="RmlC_Cupin_sf"/>
</dbReference>
<gene>
    <name evidence="8" type="ORF">HNQ43_000846</name>
</gene>
<feature type="domain" description="Glucose-6-phosphate isomerase prokaryote" evidence="7">
    <location>
        <begin position="39"/>
        <end position="162"/>
    </location>
</feature>